<evidence type="ECO:0000313" key="4">
    <source>
        <dbReference type="Proteomes" id="UP000002007"/>
    </source>
</evidence>
<sequence length="224" mass="22665">MLENSAEPRRNPAFYRRKSILVLAAIVFAAVVFGLTTQTWLQAEVNEGAAKAVSIAIPGSKAATTVTAFAVVAVAGALAAAISGRVGRIISAAVILLAAAGVLTSSVAVLADPAGAANGQAGAQTGVTGVPLQVTTAPLVWIAVVAGGLLALVALAIIVFGRQWSGAKKYTRSAESADQVSDDEPLDDIDSWDQLSRGKDPTSSASSVTAEETSGRPKPTDLAE</sequence>
<feature type="compositionally biased region" description="Basic and acidic residues" evidence="1">
    <location>
        <begin position="213"/>
        <end position="224"/>
    </location>
</feature>
<gene>
    <name evidence="3" type="ordered locus">RSal33209_2336</name>
</gene>
<reference evidence="4" key="1">
    <citation type="journal article" date="2008" name="J. Bacteriol.">
        <title>Genome sequence of the fish pathogen Renibacterium salmoninarum suggests reductive evolution away from an environmental Arthrobacter ancestor.</title>
        <authorList>
            <person name="Wiens G.D."/>
            <person name="Rockey D.D."/>
            <person name="Wu Z."/>
            <person name="Chang J."/>
            <person name="Levy R."/>
            <person name="Crane S."/>
            <person name="Chen D.S."/>
            <person name="Capri G.R."/>
            <person name="Burnett J.R."/>
            <person name="Sudheesh P.S."/>
            <person name="Schipma M.J."/>
            <person name="Burd H."/>
            <person name="Bhattacharyya A."/>
            <person name="Rhodes L.D."/>
            <person name="Kaul R."/>
            <person name="Strom M.S."/>
        </authorList>
    </citation>
    <scope>NUCLEOTIDE SEQUENCE [LARGE SCALE GENOMIC DNA]</scope>
    <source>
        <strain evidence="4">ATCC 33209 / DSM 20767 / JCM 11484 / NBRC 15589 / NCIMB 2235</strain>
    </source>
</reference>
<evidence type="ECO:0000313" key="3">
    <source>
        <dbReference type="EMBL" id="ABY24066.1"/>
    </source>
</evidence>
<feature type="transmembrane region" description="Helical" evidence="2">
    <location>
        <begin position="89"/>
        <end position="111"/>
    </location>
</feature>
<dbReference type="KEGG" id="rsa:RSal33209_2336"/>
<feature type="transmembrane region" description="Helical" evidence="2">
    <location>
        <begin position="20"/>
        <end position="41"/>
    </location>
</feature>
<feature type="transmembrane region" description="Helical" evidence="2">
    <location>
        <begin position="61"/>
        <end position="82"/>
    </location>
</feature>
<proteinExistence type="predicted"/>
<keyword evidence="2" id="KW-0472">Membrane</keyword>
<dbReference type="EMBL" id="CP000910">
    <property type="protein sequence ID" value="ABY24066.1"/>
    <property type="molecule type" value="Genomic_DNA"/>
</dbReference>
<dbReference type="STRING" id="288705.RSal33209_2336"/>
<dbReference type="RefSeq" id="WP_012245729.1">
    <property type="nucleotide sequence ID" value="NC_010168.1"/>
</dbReference>
<name>A9WR57_RENSM</name>
<accession>A9WR57</accession>
<dbReference type="Proteomes" id="UP000002007">
    <property type="component" value="Chromosome"/>
</dbReference>
<evidence type="ECO:0000256" key="1">
    <source>
        <dbReference type="SAM" id="MobiDB-lite"/>
    </source>
</evidence>
<dbReference type="Pfam" id="PF09534">
    <property type="entry name" value="Trp_oprn_chp"/>
    <property type="match status" value="1"/>
</dbReference>
<evidence type="ECO:0000256" key="2">
    <source>
        <dbReference type="SAM" id="Phobius"/>
    </source>
</evidence>
<dbReference type="InterPro" id="IPR019051">
    <property type="entry name" value="Trp_biosyn_TM_oprn/chp"/>
</dbReference>
<dbReference type="AlphaFoldDB" id="A9WR57"/>
<feature type="compositionally biased region" description="Low complexity" evidence="1">
    <location>
        <begin position="202"/>
        <end position="212"/>
    </location>
</feature>
<keyword evidence="2" id="KW-0812">Transmembrane</keyword>
<dbReference type="eggNOG" id="ENOG5033A40">
    <property type="taxonomic scope" value="Bacteria"/>
</dbReference>
<feature type="region of interest" description="Disordered" evidence="1">
    <location>
        <begin position="171"/>
        <end position="224"/>
    </location>
</feature>
<keyword evidence="4" id="KW-1185">Reference proteome</keyword>
<organism evidence="3 4">
    <name type="scientific">Renibacterium salmoninarum (strain ATCC 33209 / DSM 20767 / JCM 11484 / NBRC 15589 / NCIMB 2235)</name>
    <dbReference type="NCBI Taxonomy" id="288705"/>
    <lineage>
        <taxon>Bacteria</taxon>
        <taxon>Bacillati</taxon>
        <taxon>Actinomycetota</taxon>
        <taxon>Actinomycetes</taxon>
        <taxon>Micrococcales</taxon>
        <taxon>Micrococcaceae</taxon>
        <taxon>Renibacterium</taxon>
    </lineage>
</organism>
<keyword evidence="2" id="KW-1133">Transmembrane helix</keyword>
<feature type="compositionally biased region" description="Acidic residues" evidence="1">
    <location>
        <begin position="180"/>
        <end position="191"/>
    </location>
</feature>
<dbReference type="HOGENOM" id="CLU_084749_2_0_11"/>
<feature type="transmembrane region" description="Helical" evidence="2">
    <location>
        <begin position="139"/>
        <end position="160"/>
    </location>
</feature>
<protein>
    <submittedName>
        <fullName evidence="3">Hypothetical membrane protein</fullName>
    </submittedName>
</protein>